<dbReference type="PANTHER" id="PTHR42663">
    <property type="entry name" value="HYDROLASE C777.06C-RELATED-RELATED"/>
    <property type="match status" value="1"/>
</dbReference>
<accession>G7DVV2</accession>
<comment type="caution">
    <text evidence="2">The sequence shown here is derived from an EMBL/GenBank/DDBJ whole genome shotgun (WGS) entry which is preliminary data.</text>
</comment>
<dbReference type="Proteomes" id="UP000009131">
    <property type="component" value="Unassembled WGS sequence"/>
</dbReference>
<organism evidence="2 3">
    <name type="scientific">Mixia osmundae (strain CBS 9802 / IAM 14324 / JCM 22182 / KY 12970)</name>
    <dbReference type="NCBI Taxonomy" id="764103"/>
    <lineage>
        <taxon>Eukaryota</taxon>
        <taxon>Fungi</taxon>
        <taxon>Dikarya</taxon>
        <taxon>Basidiomycota</taxon>
        <taxon>Pucciniomycotina</taxon>
        <taxon>Mixiomycetes</taxon>
        <taxon>Mixiales</taxon>
        <taxon>Mixiaceae</taxon>
        <taxon>Mixia</taxon>
    </lineage>
</organism>
<keyword evidence="3" id="KW-1185">Reference proteome</keyword>
<evidence type="ECO:0000313" key="3">
    <source>
        <dbReference type="Proteomes" id="UP000009131"/>
    </source>
</evidence>
<reference evidence="2 3" key="1">
    <citation type="journal article" date="2011" name="J. Gen. Appl. Microbiol.">
        <title>Draft genome sequencing of the enigmatic basidiomycete Mixia osmundae.</title>
        <authorList>
            <person name="Nishida H."/>
            <person name="Nagatsuka Y."/>
            <person name="Sugiyama J."/>
        </authorList>
    </citation>
    <scope>NUCLEOTIDE SEQUENCE [LARGE SCALE GENOMIC DNA]</scope>
    <source>
        <strain evidence="3">CBS 9802 / IAM 14324 / JCM 22182 / KY 12970</strain>
    </source>
</reference>
<feature type="domain" description="Metallo-beta-lactamase" evidence="1">
    <location>
        <begin position="85"/>
        <end position="285"/>
    </location>
</feature>
<evidence type="ECO:0000259" key="1">
    <source>
        <dbReference type="Pfam" id="PF12706"/>
    </source>
</evidence>
<dbReference type="EMBL" id="BABT02000046">
    <property type="protein sequence ID" value="GAA94712.1"/>
    <property type="molecule type" value="Genomic_DNA"/>
</dbReference>
<dbReference type="AlphaFoldDB" id="G7DVV2"/>
<sequence>MTAISSAAQGGTNGAHRPYGYDLELMLMGTGTSSALPAISCLTDPDGNGCECCLSTLKPEGKKNVRRNTGAVVRLRARDAHPPERTILIDCGKTFMQSALELFPAKGLRKIDALILTHPHADAINGLDDLRGWTLGGVIQSTMDVYCSAMTYGEVKRTYPYLVSIEHATGGGDVPALNWHVIDTDRPFDVFGCTVTPLPVHHGSYFHRDEPYICLGFLFDRAIAYLSDVNFIPEETWQLIRGSKESSIPICIVDCLRIVPHTSHFGLPQAVATARRMGAQRTYLFGFAHRITHDAWVYATSALGKGRHAHDAPEPLSKNGKRQKTKGLVRAPEVGNVQAQWESFTEHALEELEEWEGGPREPIWVRPAFDGLRVWVDEHGEARDDGY</sequence>
<dbReference type="OrthoDB" id="341300at2759"/>
<name>G7DVV2_MIXOS</name>
<dbReference type="eggNOG" id="ENOG502QWBK">
    <property type="taxonomic scope" value="Eukaryota"/>
</dbReference>
<proteinExistence type="predicted"/>
<dbReference type="SUPFAM" id="SSF56281">
    <property type="entry name" value="Metallo-hydrolase/oxidoreductase"/>
    <property type="match status" value="1"/>
</dbReference>
<reference evidence="2 3" key="2">
    <citation type="journal article" date="2012" name="Open Biol.">
        <title>Characteristics of nucleosomes and linker DNA regions on the genome of the basidiomycete Mixia osmundae revealed by mono- and dinucleosome mapping.</title>
        <authorList>
            <person name="Nishida H."/>
            <person name="Kondo S."/>
            <person name="Matsumoto T."/>
            <person name="Suzuki Y."/>
            <person name="Yoshikawa H."/>
            <person name="Taylor T.D."/>
            <person name="Sugiyama J."/>
        </authorList>
    </citation>
    <scope>NUCLEOTIDE SEQUENCE [LARGE SCALE GENOMIC DNA]</scope>
    <source>
        <strain evidence="3">CBS 9802 / IAM 14324 / JCM 22182 / KY 12970</strain>
    </source>
</reference>
<evidence type="ECO:0000313" key="2">
    <source>
        <dbReference type="EMBL" id="GAA94712.1"/>
    </source>
</evidence>
<dbReference type="PANTHER" id="PTHR42663:SF6">
    <property type="entry name" value="HYDROLASE C777.06C-RELATED"/>
    <property type="match status" value="1"/>
</dbReference>
<protein>
    <recommendedName>
        <fullName evidence="1">Metallo-beta-lactamase domain-containing protein</fullName>
    </recommendedName>
</protein>
<dbReference type="InParanoid" id="G7DVV2"/>
<gene>
    <name evidence="2" type="primary">Mo01365</name>
    <name evidence="2" type="ORF">E5Q_01365</name>
</gene>
<dbReference type="HOGENOM" id="CLU_044538_1_2_1"/>
<dbReference type="Gene3D" id="3.60.15.10">
    <property type="entry name" value="Ribonuclease Z/Hydroxyacylglutathione hydrolase-like"/>
    <property type="match status" value="1"/>
</dbReference>
<dbReference type="CDD" id="cd16279">
    <property type="entry name" value="metallo-hydrolase-like_MBL-fold"/>
    <property type="match status" value="1"/>
</dbReference>
<dbReference type="InterPro" id="IPR036866">
    <property type="entry name" value="RibonucZ/Hydroxyglut_hydro"/>
</dbReference>
<dbReference type="InterPro" id="IPR001279">
    <property type="entry name" value="Metallo-B-lactamas"/>
</dbReference>
<dbReference type="Pfam" id="PF12706">
    <property type="entry name" value="Lactamase_B_2"/>
    <property type="match status" value="1"/>
</dbReference>
<dbReference type="STRING" id="764103.G7DVV2"/>
<dbReference type="FunCoup" id="G7DVV2">
    <property type="interactions" value="2"/>
</dbReference>